<dbReference type="InterPro" id="IPR001307">
    <property type="entry name" value="Thiosulphate_STrfase_CS"/>
</dbReference>
<dbReference type="InterPro" id="IPR036873">
    <property type="entry name" value="Rhodanese-like_dom_sf"/>
</dbReference>
<dbReference type="CDD" id="cd01449">
    <property type="entry name" value="TST_Repeat_2"/>
    <property type="match status" value="1"/>
</dbReference>
<evidence type="ECO:0000313" key="5">
    <source>
        <dbReference type="Proteomes" id="UP000717624"/>
    </source>
</evidence>
<sequence>MQQQNLVSTDWLEQHLHDTDLVVIDCRFQMGKPDQGIADYVQAHIPGALYFHLEQDLSAAKAAHGGRHPLPDQAALTRLFSQAGIDERVTVVVYDGQDLSMAARLWWLLRYMGHDKAAVLDGGFAAWQREGRPVTQEVTTPAPRVFTAKPQTWMLATVKDVQERQPETALLDSRAGERYRGEVETLDVKAGHIPGAVNYFYKDNLRENGTMRPLAELQERFASLADRPLIVYCGSGITACVNLLALHQIGRTDARLYAGSWSDWISYEQNPIATGEE</sequence>
<accession>A0A938XVJ9</accession>
<reference evidence="4" key="1">
    <citation type="submission" date="2021-01" db="EMBL/GenBank/DDBJ databases">
        <title>Genomic Encyclopedia of Type Strains, Phase IV (KMG-IV): sequencing the most valuable type-strain genomes for metagenomic binning, comparative biology and taxonomic classification.</title>
        <authorList>
            <person name="Goeker M."/>
        </authorList>
    </citation>
    <scope>NUCLEOTIDE SEQUENCE</scope>
    <source>
        <strain evidence="4">DSM 25523</strain>
    </source>
</reference>
<dbReference type="SUPFAM" id="SSF52821">
    <property type="entry name" value="Rhodanese/Cell cycle control phosphatase"/>
    <property type="match status" value="2"/>
</dbReference>
<evidence type="ECO:0000256" key="1">
    <source>
        <dbReference type="ARBA" id="ARBA00022679"/>
    </source>
</evidence>
<dbReference type="AlphaFoldDB" id="A0A938XVJ9"/>
<dbReference type="EMBL" id="JAFBEB010000001">
    <property type="protein sequence ID" value="MBM7588500.1"/>
    <property type="molecule type" value="Genomic_DNA"/>
</dbReference>
<name>A0A938XVJ9_9BACL</name>
<feature type="domain" description="Rhodanese" evidence="3">
    <location>
        <begin position="17"/>
        <end position="136"/>
    </location>
</feature>
<keyword evidence="2" id="KW-0677">Repeat</keyword>
<dbReference type="EC" id="2.8.1.1" evidence="4"/>
<dbReference type="InterPro" id="IPR001763">
    <property type="entry name" value="Rhodanese-like_dom"/>
</dbReference>
<keyword evidence="5" id="KW-1185">Reference proteome</keyword>
<dbReference type="RefSeq" id="WP_204516257.1">
    <property type="nucleotide sequence ID" value="NZ_BAABIN010000009.1"/>
</dbReference>
<dbReference type="Pfam" id="PF00581">
    <property type="entry name" value="Rhodanese"/>
    <property type="match status" value="2"/>
</dbReference>
<dbReference type="SMART" id="SM00450">
    <property type="entry name" value="RHOD"/>
    <property type="match status" value="2"/>
</dbReference>
<evidence type="ECO:0000256" key="2">
    <source>
        <dbReference type="ARBA" id="ARBA00022737"/>
    </source>
</evidence>
<dbReference type="GO" id="GO:0004792">
    <property type="term" value="F:thiosulfate-cyanide sulfurtransferase activity"/>
    <property type="evidence" value="ECO:0007669"/>
    <property type="project" value="UniProtKB-EC"/>
</dbReference>
<dbReference type="PROSITE" id="PS00380">
    <property type="entry name" value="RHODANESE_1"/>
    <property type="match status" value="1"/>
</dbReference>
<proteinExistence type="predicted"/>
<gene>
    <name evidence="4" type="ORF">JOD01_000086</name>
</gene>
<dbReference type="PANTHER" id="PTHR11364">
    <property type="entry name" value="THIOSULFATE SULFERTANSFERASE"/>
    <property type="match status" value="1"/>
</dbReference>
<dbReference type="PANTHER" id="PTHR11364:SF27">
    <property type="entry name" value="SULFURTRANSFERASE"/>
    <property type="match status" value="1"/>
</dbReference>
<dbReference type="Proteomes" id="UP000717624">
    <property type="component" value="Unassembled WGS sequence"/>
</dbReference>
<comment type="caution">
    <text evidence="4">The sequence shown here is derived from an EMBL/GenBank/DDBJ whole genome shotgun (WGS) entry which is preliminary data.</text>
</comment>
<dbReference type="CDD" id="cd01448">
    <property type="entry name" value="TST_Repeat_1"/>
    <property type="match status" value="1"/>
</dbReference>
<dbReference type="PROSITE" id="PS50206">
    <property type="entry name" value="RHODANESE_3"/>
    <property type="match status" value="2"/>
</dbReference>
<dbReference type="GO" id="GO:0016784">
    <property type="term" value="F:3-mercaptopyruvate sulfurtransferase activity"/>
    <property type="evidence" value="ECO:0007669"/>
    <property type="project" value="UniProtKB-EC"/>
</dbReference>
<dbReference type="Gene3D" id="3.40.250.10">
    <property type="entry name" value="Rhodanese-like domain"/>
    <property type="match status" value="2"/>
</dbReference>
<keyword evidence="1 4" id="KW-0808">Transferase</keyword>
<protein>
    <submittedName>
        <fullName evidence="4">Thiosulfate/3-mercaptopyruvate sulfurtransferase</fullName>
        <ecNumber evidence="4">2.8.1.1</ecNumber>
        <ecNumber evidence="4">2.8.1.2</ecNumber>
    </submittedName>
</protein>
<dbReference type="EC" id="2.8.1.2" evidence="4"/>
<dbReference type="FunFam" id="3.40.250.10:FF:000035">
    <property type="entry name" value="Thiosulfate sulfurtransferase"/>
    <property type="match status" value="1"/>
</dbReference>
<dbReference type="InterPro" id="IPR045078">
    <property type="entry name" value="TST/MPST-like"/>
</dbReference>
<organism evidence="4 5">
    <name type="scientific">Brevibacillus fulvus</name>
    <dbReference type="NCBI Taxonomy" id="1125967"/>
    <lineage>
        <taxon>Bacteria</taxon>
        <taxon>Bacillati</taxon>
        <taxon>Bacillota</taxon>
        <taxon>Bacilli</taxon>
        <taxon>Bacillales</taxon>
        <taxon>Paenibacillaceae</taxon>
        <taxon>Brevibacillus</taxon>
    </lineage>
</organism>
<evidence type="ECO:0000313" key="4">
    <source>
        <dbReference type="EMBL" id="MBM7588500.1"/>
    </source>
</evidence>
<feature type="domain" description="Rhodanese" evidence="3">
    <location>
        <begin position="164"/>
        <end position="273"/>
    </location>
</feature>
<evidence type="ECO:0000259" key="3">
    <source>
        <dbReference type="PROSITE" id="PS50206"/>
    </source>
</evidence>